<dbReference type="AlphaFoldDB" id="I1CV21"/>
<accession>I1CV21</accession>
<dbReference type="RefSeq" id="XP_067527697.1">
    <property type="nucleotide sequence ID" value="XM_067671756.1"/>
</dbReference>
<keyword evidence="2" id="KW-1185">Reference proteome</keyword>
<dbReference type="GeneID" id="93624137"/>
<dbReference type="Proteomes" id="UP000009138">
    <property type="component" value="Unassembled WGS sequence"/>
</dbReference>
<sequence>MSLKRISDCGEEEEATFDFLEAVLKAIHVCYLAKQDLCDGENTFNSLLLYPFLNVVCFFVAETVAESNIEFKVGEAFLKSMSKQLKKSSAINDSCQYKADGLKIYLDKEIEVALLGTSSHFRSNDKAKRSFDHHKGAYGALAMMKNIADDYCFANAETFSKLKVLFVHAADDKVFLWSINFIKECSMFEMWEEKALEINPSPSAKSVFIPECISFYLYMKVQSHKAKLFLKINSQAFHLKDDRRRRQGWNGLTWPFLFSPPSPEA</sequence>
<gene>
    <name evidence="1" type="ORF">RO3G_17172</name>
</gene>
<dbReference type="EMBL" id="CH476756">
    <property type="protein sequence ID" value="EIE92301.1"/>
    <property type="molecule type" value="Genomic_DNA"/>
</dbReference>
<proteinExistence type="predicted"/>
<reference evidence="1 2" key="1">
    <citation type="journal article" date="2009" name="PLoS Genet.">
        <title>Genomic analysis of the basal lineage fungus Rhizopus oryzae reveals a whole-genome duplication.</title>
        <authorList>
            <person name="Ma L.-J."/>
            <person name="Ibrahim A.S."/>
            <person name="Skory C."/>
            <person name="Grabherr M.G."/>
            <person name="Burger G."/>
            <person name="Butler M."/>
            <person name="Elias M."/>
            <person name="Idnurm A."/>
            <person name="Lang B.F."/>
            <person name="Sone T."/>
            <person name="Abe A."/>
            <person name="Calvo S.E."/>
            <person name="Corrochano L.M."/>
            <person name="Engels R."/>
            <person name="Fu J."/>
            <person name="Hansberg W."/>
            <person name="Kim J.-M."/>
            <person name="Kodira C.D."/>
            <person name="Koehrsen M.J."/>
            <person name="Liu B."/>
            <person name="Miranda-Saavedra D."/>
            <person name="O'Leary S."/>
            <person name="Ortiz-Castellanos L."/>
            <person name="Poulter R."/>
            <person name="Rodriguez-Romero J."/>
            <person name="Ruiz-Herrera J."/>
            <person name="Shen Y.-Q."/>
            <person name="Zeng Q."/>
            <person name="Galagan J."/>
            <person name="Birren B.W."/>
            <person name="Cuomo C.A."/>
            <person name="Wickes B.L."/>
        </authorList>
    </citation>
    <scope>NUCLEOTIDE SEQUENCE [LARGE SCALE GENOMIC DNA]</scope>
    <source>
        <strain evidence="2">RA 99-880 / ATCC MYA-4621 / FGSC 9543 / NRRL 43880</strain>
    </source>
</reference>
<protein>
    <submittedName>
        <fullName evidence="1">Uncharacterized protein</fullName>
    </submittedName>
</protein>
<evidence type="ECO:0000313" key="1">
    <source>
        <dbReference type="EMBL" id="EIE92301.1"/>
    </source>
</evidence>
<dbReference type="VEuPathDB" id="FungiDB:RO3G_17172"/>
<dbReference type="InParanoid" id="I1CV21"/>
<organism evidence="1 2">
    <name type="scientific">Rhizopus delemar (strain RA 99-880 / ATCC MYA-4621 / FGSC 9543 / NRRL 43880)</name>
    <name type="common">Mucormycosis agent</name>
    <name type="synonym">Rhizopus arrhizus var. delemar</name>
    <dbReference type="NCBI Taxonomy" id="246409"/>
    <lineage>
        <taxon>Eukaryota</taxon>
        <taxon>Fungi</taxon>
        <taxon>Fungi incertae sedis</taxon>
        <taxon>Mucoromycota</taxon>
        <taxon>Mucoromycotina</taxon>
        <taxon>Mucoromycetes</taxon>
        <taxon>Mucorales</taxon>
        <taxon>Mucorineae</taxon>
        <taxon>Rhizopodaceae</taxon>
        <taxon>Rhizopus</taxon>
    </lineage>
</organism>
<name>I1CV21_RHIO9</name>
<evidence type="ECO:0000313" key="2">
    <source>
        <dbReference type="Proteomes" id="UP000009138"/>
    </source>
</evidence>